<organism evidence="3 4">
    <name type="scientific">Falsiruegeria mediterranea M17</name>
    <dbReference type="NCBI Taxonomy" id="1200281"/>
    <lineage>
        <taxon>Bacteria</taxon>
        <taxon>Pseudomonadati</taxon>
        <taxon>Pseudomonadota</taxon>
        <taxon>Alphaproteobacteria</taxon>
        <taxon>Rhodobacterales</taxon>
        <taxon>Roseobacteraceae</taxon>
        <taxon>Falsiruegeria</taxon>
    </lineage>
</organism>
<evidence type="ECO:0000256" key="1">
    <source>
        <dbReference type="SAM" id="Phobius"/>
    </source>
</evidence>
<feature type="domain" description="Fatty acid desaturase" evidence="2">
    <location>
        <begin position="48"/>
        <end position="279"/>
    </location>
</feature>
<dbReference type="GO" id="GO:0042284">
    <property type="term" value="F:sphingolipid delta-4 desaturase activity"/>
    <property type="evidence" value="ECO:0007669"/>
    <property type="project" value="TreeGrafter"/>
</dbReference>
<evidence type="ECO:0000259" key="2">
    <source>
        <dbReference type="Pfam" id="PF00487"/>
    </source>
</evidence>
<gene>
    <name evidence="3" type="ORF">TRM7615_04641</name>
</gene>
<dbReference type="InterPro" id="IPR005804">
    <property type="entry name" value="FA_desaturase_dom"/>
</dbReference>
<dbReference type="AlphaFoldDB" id="A0A2R8CFA0"/>
<accession>A0A2R8CFA0</accession>
<protein>
    <recommendedName>
        <fullName evidence="2">Fatty acid desaturase domain-containing protein</fullName>
    </recommendedName>
</protein>
<sequence length="314" mass="35585">MNAFGPVSVGAAMFEELRKPAKTSEWGTFALILACYAAWVAVIFWLAQWSVVGAILVGGIVAAMHSSLTHEALHGHPFRAKWLNEALMALPLTLFIPYNRFRDQHLAHHQDSNLTDPYDDPESNFQDPVVWNAMPGWKRALYSVNNTMLGRIVLGPLIGQICFTLEELRGAARGDGAIWLAWALHVPGVAVVLWIVAQSAMPVWAWVLSAYIGLGLVKIRTFLEHRAHEKSRARTVVIEDRGLLAFLFLNNNLHVVHHMNPQAPWYRLPALYRAEKDRYLNCNEGYVYRSYAEVFRLYFLKPKDPVPHPLWPDA</sequence>
<dbReference type="Pfam" id="PF00487">
    <property type="entry name" value="FA_desaturase"/>
    <property type="match status" value="1"/>
</dbReference>
<dbReference type="GO" id="GO:0016020">
    <property type="term" value="C:membrane"/>
    <property type="evidence" value="ECO:0007669"/>
    <property type="project" value="GOC"/>
</dbReference>
<keyword evidence="4" id="KW-1185">Reference proteome</keyword>
<evidence type="ECO:0000313" key="3">
    <source>
        <dbReference type="EMBL" id="SPJ31101.1"/>
    </source>
</evidence>
<keyword evidence="1" id="KW-1133">Transmembrane helix</keyword>
<feature type="transmembrane region" description="Helical" evidence="1">
    <location>
        <begin position="203"/>
        <end position="223"/>
    </location>
</feature>
<dbReference type="PANTHER" id="PTHR12879">
    <property type="entry name" value="SPHINGOLIPID DELTA 4 DESATURASE/C-4 HYDROXYLASE PROTEIN DES2"/>
    <property type="match status" value="1"/>
</dbReference>
<feature type="transmembrane region" description="Helical" evidence="1">
    <location>
        <begin position="177"/>
        <end position="197"/>
    </location>
</feature>
<dbReference type="CDD" id="cd03509">
    <property type="entry name" value="DesA_FADS-like"/>
    <property type="match status" value="1"/>
</dbReference>
<keyword evidence="1" id="KW-0472">Membrane</keyword>
<dbReference type="EMBL" id="ONZG01000016">
    <property type="protein sequence ID" value="SPJ31101.1"/>
    <property type="molecule type" value="Genomic_DNA"/>
</dbReference>
<evidence type="ECO:0000313" key="4">
    <source>
        <dbReference type="Proteomes" id="UP000244898"/>
    </source>
</evidence>
<keyword evidence="1" id="KW-0812">Transmembrane</keyword>
<reference evidence="4" key="1">
    <citation type="submission" date="2018-03" db="EMBL/GenBank/DDBJ databases">
        <authorList>
            <person name="Rodrigo-Torres L."/>
            <person name="Arahal R. D."/>
            <person name="Lucena T."/>
        </authorList>
    </citation>
    <scope>NUCLEOTIDE SEQUENCE [LARGE SCALE GENOMIC DNA]</scope>
    <source>
        <strain evidence="4">CECT 7615</strain>
    </source>
</reference>
<name>A0A2R8CFA0_9RHOB</name>
<dbReference type="Proteomes" id="UP000244898">
    <property type="component" value="Unassembled WGS sequence"/>
</dbReference>
<proteinExistence type="predicted"/>
<dbReference type="GO" id="GO:0046513">
    <property type="term" value="P:ceramide biosynthetic process"/>
    <property type="evidence" value="ECO:0007669"/>
    <property type="project" value="TreeGrafter"/>
</dbReference>
<dbReference type="PANTHER" id="PTHR12879:SF8">
    <property type="entry name" value="SPHINGOLIPID DELTA(4)-DESATURASE DES1"/>
    <property type="match status" value="1"/>
</dbReference>